<evidence type="ECO:0000256" key="9">
    <source>
        <dbReference type="RuleBase" id="RU368027"/>
    </source>
</evidence>
<keyword evidence="3 9" id="KW-0690">Ribosome biogenesis</keyword>
<evidence type="ECO:0000256" key="7">
    <source>
        <dbReference type="ARBA" id="ARBA00023274"/>
    </source>
</evidence>
<feature type="compositionally biased region" description="Acidic residues" evidence="10">
    <location>
        <begin position="78"/>
        <end position="88"/>
    </location>
</feature>
<proteinExistence type="inferred from homology"/>
<keyword evidence="12" id="KW-1185">Reference proteome</keyword>
<keyword evidence="6 9" id="KW-0539">Nucleus</keyword>
<dbReference type="GO" id="GO:0000462">
    <property type="term" value="P:maturation of SSU-rRNA from tricistronic rRNA transcript (SSU-rRNA, 5.8S rRNA, LSU-rRNA)"/>
    <property type="evidence" value="ECO:0007669"/>
    <property type="project" value="TreeGrafter"/>
</dbReference>
<keyword evidence="4 9" id="KW-0698">rRNA processing</keyword>
<feature type="compositionally biased region" description="Low complexity" evidence="10">
    <location>
        <begin position="25"/>
        <end position="34"/>
    </location>
</feature>
<evidence type="ECO:0000256" key="8">
    <source>
        <dbReference type="ARBA" id="ARBA00025053"/>
    </source>
</evidence>
<name>A0A5C2RXL3_9APHY</name>
<feature type="compositionally biased region" description="Basic residues" evidence="10">
    <location>
        <begin position="1"/>
        <end position="13"/>
    </location>
</feature>
<feature type="compositionally biased region" description="Basic and acidic residues" evidence="10">
    <location>
        <begin position="35"/>
        <end position="47"/>
    </location>
</feature>
<dbReference type="Pfam" id="PF06102">
    <property type="entry name" value="RRP36"/>
    <property type="match status" value="1"/>
</dbReference>
<protein>
    <recommendedName>
        <fullName evidence="9">rRNA biogenesis protein RRP36</fullName>
    </recommendedName>
</protein>
<dbReference type="GO" id="GO:0030686">
    <property type="term" value="C:90S preribosome"/>
    <property type="evidence" value="ECO:0007669"/>
    <property type="project" value="TreeGrafter"/>
</dbReference>
<dbReference type="PANTHER" id="PTHR21738">
    <property type="entry name" value="RIBOSOMAL RNA PROCESSING PROTEIN 36 HOMOLOG"/>
    <property type="match status" value="1"/>
</dbReference>
<evidence type="ECO:0000256" key="4">
    <source>
        <dbReference type="ARBA" id="ARBA00022552"/>
    </source>
</evidence>
<evidence type="ECO:0000256" key="10">
    <source>
        <dbReference type="SAM" id="MobiDB-lite"/>
    </source>
</evidence>
<feature type="region of interest" description="Disordered" evidence="10">
    <location>
        <begin position="1"/>
        <end position="123"/>
    </location>
</feature>
<comment type="subunit">
    <text evidence="9">Associates with 90S and pre-40S pre-ribosomal particles.</text>
</comment>
<feature type="region of interest" description="Disordered" evidence="10">
    <location>
        <begin position="346"/>
        <end position="411"/>
    </location>
</feature>
<feature type="compositionally biased region" description="Acidic residues" evidence="10">
    <location>
        <begin position="97"/>
        <end position="115"/>
    </location>
</feature>
<reference evidence="11" key="1">
    <citation type="journal article" date="2018" name="Genome Biol. Evol.">
        <title>Genomics and development of Lentinus tigrinus, a white-rot wood-decaying mushroom with dimorphic fruiting bodies.</title>
        <authorList>
            <person name="Wu B."/>
            <person name="Xu Z."/>
            <person name="Knudson A."/>
            <person name="Carlson A."/>
            <person name="Chen N."/>
            <person name="Kovaka S."/>
            <person name="LaButti K."/>
            <person name="Lipzen A."/>
            <person name="Pennachio C."/>
            <person name="Riley R."/>
            <person name="Schakwitz W."/>
            <person name="Umezawa K."/>
            <person name="Ohm R.A."/>
            <person name="Grigoriev I.V."/>
            <person name="Nagy L.G."/>
            <person name="Gibbons J."/>
            <person name="Hibbett D."/>
        </authorList>
    </citation>
    <scope>NUCLEOTIDE SEQUENCE [LARGE SCALE GENOMIC DNA]</scope>
    <source>
        <strain evidence="11">ALCF2SS1-6</strain>
    </source>
</reference>
<evidence type="ECO:0000256" key="3">
    <source>
        <dbReference type="ARBA" id="ARBA00022517"/>
    </source>
</evidence>
<comment type="similarity">
    <text evidence="2 9">Belongs to the RRP36 family.</text>
</comment>
<keyword evidence="5" id="KW-0175">Coiled coil</keyword>
<feature type="compositionally biased region" description="Acidic residues" evidence="10">
    <location>
        <begin position="150"/>
        <end position="163"/>
    </location>
</feature>
<dbReference type="InterPro" id="IPR009292">
    <property type="entry name" value="RRP36"/>
</dbReference>
<dbReference type="OrthoDB" id="448446at2759"/>
<dbReference type="STRING" id="1328759.A0A5C2RXL3"/>
<feature type="compositionally biased region" description="Basic and acidic residues" evidence="10">
    <location>
        <begin position="211"/>
        <end position="223"/>
    </location>
</feature>
<evidence type="ECO:0000256" key="2">
    <source>
        <dbReference type="ARBA" id="ARBA00009418"/>
    </source>
</evidence>
<dbReference type="AlphaFoldDB" id="A0A5C2RXL3"/>
<organism evidence="11 12">
    <name type="scientific">Lentinus tigrinus ALCF2SS1-6</name>
    <dbReference type="NCBI Taxonomy" id="1328759"/>
    <lineage>
        <taxon>Eukaryota</taxon>
        <taxon>Fungi</taxon>
        <taxon>Dikarya</taxon>
        <taxon>Basidiomycota</taxon>
        <taxon>Agaricomycotina</taxon>
        <taxon>Agaricomycetes</taxon>
        <taxon>Polyporales</taxon>
        <taxon>Polyporaceae</taxon>
        <taxon>Lentinus</taxon>
    </lineage>
</organism>
<accession>A0A5C2RXL3</accession>
<feature type="compositionally biased region" description="Acidic residues" evidence="10">
    <location>
        <begin position="57"/>
        <end position="70"/>
    </location>
</feature>
<gene>
    <name evidence="11" type="ORF">L227DRAFT_579289</name>
</gene>
<feature type="compositionally biased region" description="Basic and acidic residues" evidence="10">
    <location>
        <begin position="289"/>
        <end position="319"/>
    </location>
</feature>
<keyword evidence="7 9" id="KW-0687">Ribonucleoprotein</keyword>
<sequence>MPRRPRPATRRRPQQGESPEKFKPAASASRAKSAATERRSQPQKENSEVDSSVSESGSEDSFEEDENLDEDLSRSEAEEGELDMDDEPDTARVAQWVDEEELDDLSEEEDSTGDESADKSRLQADLQSLSFGALRKAKNALAKAQVMSGSEDEDASDESEPEEQPAASIYRSEKGKEREVPVREKKEIPKRKHKHAPLEMSSRRPVPRARLVGEEKPAPRDPRFLSVTGEYDPKRFQTQYGFLSTMHVDELKTLRENLKRARKLLANSPRDLRPERETEVERLERAVKRAESAVNKDRREKVEMDALSKAAKEEREKQNQGKKAWYMKDADKKALLLRAKYDALAAAGGKGAVRKAIEKKQKKVNQKEKKKRPFAAGQAPRNGPLGGEGGLSRKRSQSAAEGGSRKRPRNT</sequence>
<feature type="compositionally biased region" description="Basic residues" evidence="10">
    <location>
        <begin position="360"/>
        <end position="373"/>
    </location>
</feature>
<comment type="function">
    <text evidence="8 9">Component of the 90S pre-ribosome involved in the maturation of rRNAs. Required for early cleavages of the pre-RNAs in the 40S ribosomal subunit maturation pathway.</text>
</comment>
<comment type="subcellular location">
    <subcellularLocation>
        <location evidence="1 9">Nucleus</location>
        <location evidence="1 9">Nucleolus</location>
    </subcellularLocation>
</comment>
<feature type="region of interest" description="Disordered" evidence="10">
    <location>
        <begin position="289"/>
        <end position="324"/>
    </location>
</feature>
<dbReference type="GO" id="GO:0005730">
    <property type="term" value="C:nucleolus"/>
    <property type="evidence" value="ECO:0007669"/>
    <property type="project" value="UniProtKB-SubCell"/>
</dbReference>
<evidence type="ECO:0000313" key="12">
    <source>
        <dbReference type="Proteomes" id="UP000313359"/>
    </source>
</evidence>
<evidence type="ECO:0000256" key="6">
    <source>
        <dbReference type="ARBA" id="ARBA00023242"/>
    </source>
</evidence>
<evidence type="ECO:0000256" key="1">
    <source>
        <dbReference type="ARBA" id="ARBA00004604"/>
    </source>
</evidence>
<feature type="compositionally biased region" description="Basic and acidic residues" evidence="10">
    <location>
        <begin position="171"/>
        <end position="187"/>
    </location>
</feature>
<dbReference type="Proteomes" id="UP000313359">
    <property type="component" value="Unassembled WGS sequence"/>
</dbReference>
<evidence type="ECO:0000313" key="11">
    <source>
        <dbReference type="EMBL" id="RPD55806.1"/>
    </source>
</evidence>
<feature type="region of interest" description="Disordered" evidence="10">
    <location>
        <begin position="139"/>
        <end position="230"/>
    </location>
</feature>
<dbReference type="PANTHER" id="PTHR21738:SF0">
    <property type="entry name" value="RIBOSOMAL RNA PROCESSING PROTEIN 36 HOMOLOG"/>
    <property type="match status" value="1"/>
</dbReference>
<evidence type="ECO:0000256" key="5">
    <source>
        <dbReference type="ARBA" id="ARBA00023054"/>
    </source>
</evidence>
<dbReference type="EMBL" id="ML122292">
    <property type="protein sequence ID" value="RPD55806.1"/>
    <property type="molecule type" value="Genomic_DNA"/>
</dbReference>